<dbReference type="RefSeq" id="WP_072673655.1">
    <property type="nucleotide sequence ID" value="NZ_FRDF01000005.1"/>
</dbReference>
<dbReference type="OrthoDB" id="9806894at2"/>
<evidence type="ECO:0000313" key="6">
    <source>
        <dbReference type="EMBL" id="SHN54129.1"/>
    </source>
</evidence>
<feature type="transmembrane region" description="Helical" evidence="5">
    <location>
        <begin position="6"/>
        <end position="21"/>
    </location>
</feature>
<dbReference type="PANTHER" id="PTHR36926:SF1">
    <property type="entry name" value="COLICIN V PRODUCTION PROTEIN"/>
    <property type="match status" value="1"/>
</dbReference>
<evidence type="ECO:0000313" key="7">
    <source>
        <dbReference type="Proteomes" id="UP000184391"/>
    </source>
</evidence>
<reference evidence="7" key="1">
    <citation type="submission" date="2016-12" db="EMBL/GenBank/DDBJ databases">
        <authorList>
            <person name="Varghese N."/>
            <person name="Submissions S."/>
        </authorList>
    </citation>
    <scope>NUCLEOTIDE SEQUENCE [LARGE SCALE GENOMIC DNA]</scope>
    <source>
        <strain evidence="7">DSM 11032</strain>
    </source>
</reference>
<dbReference type="InterPro" id="IPR003825">
    <property type="entry name" value="Colicin-V_CvpA"/>
</dbReference>
<keyword evidence="7" id="KW-1185">Reference proteome</keyword>
<dbReference type="EMBL" id="FRDF01000005">
    <property type="protein sequence ID" value="SHN54129.1"/>
    <property type="molecule type" value="Genomic_DNA"/>
</dbReference>
<dbReference type="PANTHER" id="PTHR36926">
    <property type="entry name" value="COLICIN V PRODUCTION PROTEIN"/>
    <property type="match status" value="1"/>
</dbReference>
<dbReference type="Proteomes" id="UP000184391">
    <property type="component" value="Unassembled WGS sequence"/>
</dbReference>
<evidence type="ECO:0000256" key="2">
    <source>
        <dbReference type="ARBA" id="ARBA00022692"/>
    </source>
</evidence>
<keyword evidence="4 5" id="KW-0472">Membrane</keyword>
<dbReference type="Pfam" id="PF02674">
    <property type="entry name" value="Colicin_V"/>
    <property type="match status" value="1"/>
</dbReference>
<evidence type="ECO:0000256" key="4">
    <source>
        <dbReference type="ARBA" id="ARBA00023136"/>
    </source>
</evidence>
<proteinExistence type="predicted"/>
<organism evidence="6 7">
    <name type="scientific">Erythrobacter sanguineus</name>
    <dbReference type="NCBI Taxonomy" id="198312"/>
    <lineage>
        <taxon>Bacteria</taxon>
        <taxon>Pseudomonadati</taxon>
        <taxon>Pseudomonadota</taxon>
        <taxon>Alphaproteobacteria</taxon>
        <taxon>Sphingomonadales</taxon>
        <taxon>Erythrobacteraceae</taxon>
        <taxon>Erythrobacter/Porphyrobacter group</taxon>
        <taxon>Erythrobacter</taxon>
    </lineage>
</organism>
<comment type="subcellular location">
    <subcellularLocation>
        <location evidence="1">Membrane</location>
        <topology evidence="1">Multi-pass membrane protein</topology>
    </subcellularLocation>
</comment>
<keyword evidence="3 5" id="KW-1133">Transmembrane helix</keyword>
<keyword evidence="2 5" id="KW-0812">Transmembrane</keyword>
<protein>
    <submittedName>
        <fullName evidence="6">Membrane protein required for colicin V production</fullName>
    </submittedName>
</protein>
<evidence type="ECO:0000256" key="3">
    <source>
        <dbReference type="ARBA" id="ARBA00022989"/>
    </source>
</evidence>
<evidence type="ECO:0000256" key="1">
    <source>
        <dbReference type="ARBA" id="ARBA00004141"/>
    </source>
</evidence>
<accession>A0A1M7S636</accession>
<gene>
    <name evidence="6" type="ORF">SAMN02745193_01106</name>
</gene>
<feature type="transmembrane region" description="Helical" evidence="5">
    <location>
        <begin position="103"/>
        <end position="125"/>
    </location>
</feature>
<dbReference type="STRING" id="198312.SAMN02745193_01106"/>
<dbReference type="GO" id="GO:0016020">
    <property type="term" value="C:membrane"/>
    <property type="evidence" value="ECO:0007669"/>
    <property type="project" value="UniProtKB-SubCell"/>
</dbReference>
<dbReference type="GO" id="GO:0009403">
    <property type="term" value="P:toxin biosynthetic process"/>
    <property type="evidence" value="ECO:0007669"/>
    <property type="project" value="InterPro"/>
</dbReference>
<dbReference type="AlphaFoldDB" id="A0A1M7S636"/>
<feature type="transmembrane region" description="Helical" evidence="5">
    <location>
        <begin position="64"/>
        <end position="82"/>
    </location>
</feature>
<dbReference type="InterPro" id="IPR052719">
    <property type="entry name" value="CvpA-like"/>
</dbReference>
<sequence>MAGLDILILIIVTIAAIGGFMRGLVQEVLSLAAWIFAAFAVHYLHPRLTPALSDFYRSDAVTPVFAFVLLLLIPYAAMKVIAGNFSEASEGAILGPIDRVLGFGFGAIKGALIAVFAFSVLVLGFDDSWGYKGGPTWITTARTYPAADSFSRQLIPMISVRRDRLRRESEKQEAAAAKAAG</sequence>
<feature type="transmembrane region" description="Helical" evidence="5">
    <location>
        <begin position="28"/>
        <end position="44"/>
    </location>
</feature>
<evidence type="ECO:0000256" key="5">
    <source>
        <dbReference type="SAM" id="Phobius"/>
    </source>
</evidence>
<name>A0A1M7S636_9SPHN</name>